<dbReference type="Proteomes" id="UP000327468">
    <property type="component" value="Chromosome 11"/>
</dbReference>
<evidence type="ECO:0000256" key="4">
    <source>
        <dbReference type="ARBA" id="ARBA00022989"/>
    </source>
</evidence>
<evidence type="ECO:0000256" key="9">
    <source>
        <dbReference type="PROSITE-ProRule" id="PRU00323"/>
    </source>
</evidence>
<evidence type="ECO:0000313" key="13">
    <source>
        <dbReference type="EMBL" id="KAB5558908.1"/>
    </source>
</evidence>
<evidence type="ECO:0000256" key="10">
    <source>
        <dbReference type="SAM" id="MobiDB-lite"/>
    </source>
</evidence>
<keyword evidence="8" id="KW-0325">Glycoprotein</keyword>
<dbReference type="GO" id="GO:0007155">
    <property type="term" value="P:cell adhesion"/>
    <property type="evidence" value="ECO:0007669"/>
    <property type="project" value="InterPro"/>
</dbReference>
<dbReference type="InterPro" id="IPR043210">
    <property type="entry name" value="CD44_antigen-like"/>
</dbReference>
<keyword evidence="6 9" id="KW-1015">Disulfide bond</keyword>
<feature type="domain" description="Link" evidence="12">
    <location>
        <begin position="37"/>
        <end position="127"/>
    </location>
</feature>
<dbReference type="GO" id="GO:0004888">
    <property type="term" value="F:transmembrane signaling receptor activity"/>
    <property type="evidence" value="ECO:0007669"/>
    <property type="project" value="TreeGrafter"/>
</dbReference>
<protein>
    <recommendedName>
        <fullName evidence="12">Link domain-containing protein</fullName>
    </recommendedName>
</protein>
<evidence type="ECO:0000313" key="14">
    <source>
        <dbReference type="Proteomes" id="UP000327468"/>
    </source>
</evidence>
<dbReference type="PANTHER" id="PTHR10225">
    <property type="entry name" value="HYALURONAN RECEPTOR"/>
    <property type="match status" value="1"/>
</dbReference>
<keyword evidence="14" id="KW-1185">Reference proteome</keyword>
<evidence type="ECO:0000256" key="8">
    <source>
        <dbReference type="ARBA" id="ARBA00023180"/>
    </source>
</evidence>
<sequence length="288" mass="31283">MQAHFLLFPLPPAQWPRCDTKYRDRSEFTPNMAAVSGVFHASLSSGYAFNASVARDVCDQLGVAIADKAQVEKALAHGFETCRFGWIDEQVTVIPRIQPKDSCGQGRVGIITWRSALSSLFDVFCFNLTDYEAHVNTVHENPSTTVTPTAHTSGAHLKLAKTTRSASRDDLQSTSSSPPESVDSSAGNDTPESQAFSFTSPTIAVGLIAMLTTVFAFLLLAVAAVCYFKKNSVGRWNKSQQKENIETEICGKTGKESQAEVKNQHKTTSNTNDVSVTIKPESENGEPS</sequence>
<evidence type="ECO:0000259" key="12">
    <source>
        <dbReference type="PROSITE" id="PS50963"/>
    </source>
</evidence>
<feature type="compositionally biased region" description="Polar residues" evidence="10">
    <location>
        <begin position="266"/>
        <end position="275"/>
    </location>
</feature>
<feature type="region of interest" description="Disordered" evidence="10">
    <location>
        <begin position="141"/>
        <end position="193"/>
    </location>
</feature>
<dbReference type="GO" id="GO:0005886">
    <property type="term" value="C:plasma membrane"/>
    <property type="evidence" value="ECO:0007669"/>
    <property type="project" value="TreeGrafter"/>
</dbReference>
<comment type="caution">
    <text evidence="9">Lacks conserved residue(s) required for the propagation of feature annotation.</text>
</comment>
<evidence type="ECO:0000256" key="5">
    <source>
        <dbReference type="ARBA" id="ARBA00023136"/>
    </source>
</evidence>
<gene>
    <name evidence="13" type="ORF">PHYPO_G00022660</name>
</gene>
<accession>A0A5N5MVU2</accession>
<keyword evidence="2 11" id="KW-0812">Transmembrane</keyword>
<name>A0A5N5MVU2_PANHP</name>
<comment type="caution">
    <text evidence="13">The sequence shown here is derived from an EMBL/GenBank/DDBJ whole genome shotgun (WGS) entry which is preliminary data.</text>
</comment>
<feature type="compositionally biased region" description="Polar residues" evidence="10">
    <location>
        <begin position="141"/>
        <end position="152"/>
    </location>
</feature>
<evidence type="ECO:0000256" key="6">
    <source>
        <dbReference type="ARBA" id="ARBA00023157"/>
    </source>
</evidence>
<dbReference type="AlphaFoldDB" id="A0A5N5MVU2"/>
<dbReference type="GO" id="GO:0005540">
    <property type="term" value="F:hyaluronic acid binding"/>
    <property type="evidence" value="ECO:0007669"/>
    <property type="project" value="InterPro"/>
</dbReference>
<dbReference type="Pfam" id="PF00193">
    <property type="entry name" value="Xlink"/>
    <property type="match status" value="1"/>
</dbReference>
<keyword evidence="7" id="KW-0675">Receptor</keyword>
<dbReference type="EMBL" id="VFJC01000012">
    <property type="protein sequence ID" value="KAB5558908.1"/>
    <property type="molecule type" value="Genomic_DNA"/>
</dbReference>
<comment type="subcellular location">
    <subcellularLocation>
        <location evidence="1">Membrane</location>
        <topology evidence="1">Single-pass membrane protein</topology>
    </subcellularLocation>
</comment>
<dbReference type="SMART" id="SM00445">
    <property type="entry name" value="LINK"/>
    <property type="match status" value="1"/>
</dbReference>
<dbReference type="PROSITE" id="PS50963">
    <property type="entry name" value="LINK_2"/>
    <property type="match status" value="1"/>
</dbReference>
<evidence type="ECO:0000256" key="3">
    <source>
        <dbReference type="ARBA" id="ARBA00022729"/>
    </source>
</evidence>
<feature type="region of interest" description="Disordered" evidence="10">
    <location>
        <begin position="255"/>
        <end position="288"/>
    </location>
</feature>
<reference evidence="13 14" key="1">
    <citation type="submission" date="2019-06" db="EMBL/GenBank/DDBJ databases">
        <title>A chromosome-scale genome assembly of the striped catfish, Pangasianodon hypophthalmus.</title>
        <authorList>
            <person name="Wen M."/>
            <person name="Zahm M."/>
            <person name="Roques C."/>
            <person name="Cabau C."/>
            <person name="Klopp C."/>
            <person name="Donnadieu C."/>
            <person name="Jouanno E."/>
            <person name="Avarre J.-C."/>
            <person name="Campet M."/>
            <person name="Ha T.T.T."/>
            <person name="Dugue R."/>
            <person name="Lampietro C."/>
            <person name="Louis A."/>
            <person name="Herpin A."/>
            <person name="Echchiki A."/>
            <person name="Berthelot C."/>
            <person name="Parey E."/>
            <person name="Roest-Crollius H."/>
            <person name="Braasch I."/>
            <person name="Postlethwait J."/>
            <person name="Bobe J."/>
            <person name="Montfort J."/>
            <person name="Bouchez O."/>
            <person name="Begum T."/>
            <person name="Schartl M."/>
            <person name="Guiguen Y."/>
        </authorList>
    </citation>
    <scope>NUCLEOTIDE SEQUENCE [LARGE SCALE GENOMIC DNA]</scope>
    <source>
        <strain evidence="13 14">Indonesia</strain>
        <tissue evidence="13">Blood</tissue>
    </source>
</reference>
<dbReference type="InterPro" id="IPR016187">
    <property type="entry name" value="CTDL_fold"/>
</dbReference>
<evidence type="ECO:0000256" key="2">
    <source>
        <dbReference type="ARBA" id="ARBA00022692"/>
    </source>
</evidence>
<dbReference type="Gene3D" id="3.10.100.10">
    <property type="entry name" value="Mannose-Binding Protein A, subunit A"/>
    <property type="match status" value="1"/>
</dbReference>
<evidence type="ECO:0000256" key="1">
    <source>
        <dbReference type="ARBA" id="ARBA00004167"/>
    </source>
</evidence>
<dbReference type="InterPro" id="IPR000538">
    <property type="entry name" value="Link_dom"/>
</dbReference>
<dbReference type="PROSITE" id="PS01241">
    <property type="entry name" value="LINK_1"/>
    <property type="match status" value="1"/>
</dbReference>
<dbReference type="PANTHER" id="PTHR10225:SF2">
    <property type="entry name" value="LYMPHATIC VESSEL ENDOTHELIAL HYALURONIC ACID RECEPTOR 1"/>
    <property type="match status" value="1"/>
</dbReference>
<evidence type="ECO:0000256" key="11">
    <source>
        <dbReference type="SAM" id="Phobius"/>
    </source>
</evidence>
<dbReference type="PRINTS" id="PR01265">
    <property type="entry name" value="LINKMODULE"/>
</dbReference>
<proteinExistence type="predicted"/>
<keyword evidence="4 11" id="KW-1133">Transmembrane helix</keyword>
<dbReference type="SUPFAM" id="SSF56436">
    <property type="entry name" value="C-type lectin-like"/>
    <property type="match status" value="1"/>
</dbReference>
<organism evidence="13 14">
    <name type="scientific">Pangasianodon hypophthalmus</name>
    <name type="common">Striped catfish</name>
    <name type="synonym">Helicophagus hypophthalmus</name>
    <dbReference type="NCBI Taxonomy" id="310915"/>
    <lineage>
        <taxon>Eukaryota</taxon>
        <taxon>Metazoa</taxon>
        <taxon>Chordata</taxon>
        <taxon>Craniata</taxon>
        <taxon>Vertebrata</taxon>
        <taxon>Euteleostomi</taxon>
        <taxon>Actinopterygii</taxon>
        <taxon>Neopterygii</taxon>
        <taxon>Teleostei</taxon>
        <taxon>Ostariophysi</taxon>
        <taxon>Siluriformes</taxon>
        <taxon>Pangasiidae</taxon>
        <taxon>Pangasianodon</taxon>
    </lineage>
</organism>
<keyword evidence="3" id="KW-0732">Signal</keyword>
<feature type="transmembrane region" description="Helical" evidence="11">
    <location>
        <begin position="203"/>
        <end position="228"/>
    </location>
</feature>
<keyword evidence="5 11" id="KW-0472">Membrane</keyword>
<dbReference type="InterPro" id="IPR016186">
    <property type="entry name" value="C-type_lectin-like/link_sf"/>
</dbReference>
<feature type="disulfide bond" evidence="9">
    <location>
        <begin position="82"/>
        <end position="103"/>
    </location>
</feature>
<feature type="compositionally biased region" description="Low complexity" evidence="10">
    <location>
        <begin position="173"/>
        <end position="185"/>
    </location>
</feature>
<evidence type="ECO:0000256" key="7">
    <source>
        <dbReference type="ARBA" id="ARBA00023170"/>
    </source>
</evidence>